<proteinExistence type="predicted"/>
<gene>
    <name evidence="3" type="ORF">L1994_03135</name>
</gene>
<dbReference type="RefSeq" id="WP_278100239.1">
    <property type="nucleotide sequence ID" value="NZ_CP091092.1"/>
</dbReference>
<dbReference type="InterPro" id="IPR028098">
    <property type="entry name" value="Glyco_trans_4-like_N"/>
</dbReference>
<reference evidence="3" key="1">
    <citation type="submission" date="2022-01" db="EMBL/GenBank/DDBJ databases">
        <title>Complete genome of Methanomicrobium antiquum DSM 21220.</title>
        <authorList>
            <person name="Chen S.-C."/>
            <person name="You Y.-T."/>
            <person name="Zhou Y.-Z."/>
            <person name="Lai M.-C."/>
        </authorList>
    </citation>
    <scope>NUCLEOTIDE SEQUENCE</scope>
    <source>
        <strain evidence="3">DSM 21220</strain>
    </source>
</reference>
<protein>
    <submittedName>
        <fullName evidence="3">Glycosyltransferase family 4 protein</fullName>
    </submittedName>
</protein>
<feature type="domain" description="Glycosyl transferase family 1" evidence="1">
    <location>
        <begin position="193"/>
        <end position="349"/>
    </location>
</feature>
<dbReference type="InterPro" id="IPR001296">
    <property type="entry name" value="Glyco_trans_1"/>
</dbReference>
<dbReference type="Pfam" id="PF13439">
    <property type="entry name" value="Glyco_transf_4"/>
    <property type="match status" value="1"/>
</dbReference>
<dbReference type="AlphaFoldDB" id="A0AAF0FWR7"/>
<keyword evidence="4" id="KW-1185">Reference proteome</keyword>
<organism evidence="3 4">
    <name type="scientific">Methanomicrobium antiquum</name>
    <dbReference type="NCBI Taxonomy" id="487686"/>
    <lineage>
        <taxon>Archaea</taxon>
        <taxon>Methanobacteriati</taxon>
        <taxon>Methanobacteriota</taxon>
        <taxon>Stenosarchaea group</taxon>
        <taxon>Methanomicrobia</taxon>
        <taxon>Methanomicrobiales</taxon>
        <taxon>Methanomicrobiaceae</taxon>
        <taxon>Methanomicrobium</taxon>
    </lineage>
</organism>
<dbReference type="GeneID" id="79949356"/>
<evidence type="ECO:0000259" key="2">
    <source>
        <dbReference type="Pfam" id="PF13439"/>
    </source>
</evidence>
<dbReference type="Gene3D" id="3.40.50.2000">
    <property type="entry name" value="Glycogen Phosphorylase B"/>
    <property type="match status" value="2"/>
</dbReference>
<accession>A0AAF0FWR7</accession>
<dbReference type="Proteomes" id="UP001218895">
    <property type="component" value="Chromosome"/>
</dbReference>
<dbReference type="GO" id="GO:0016757">
    <property type="term" value="F:glycosyltransferase activity"/>
    <property type="evidence" value="ECO:0007669"/>
    <property type="project" value="InterPro"/>
</dbReference>
<evidence type="ECO:0000313" key="4">
    <source>
        <dbReference type="Proteomes" id="UP001218895"/>
    </source>
</evidence>
<name>A0AAF0FWR7_9EURY</name>
<evidence type="ECO:0000259" key="1">
    <source>
        <dbReference type="Pfam" id="PF00534"/>
    </source>
</evidence>
<dbReference type="Pfam" id="PF00534">
    <property type="entry name" value="Glycos_transf_1"/>
    <property type="match status" value="1"/>
</dbReference>
<dbReference type="SUPFAM" id="SSF53756">
    <property type="entry name" value="UDP-Glycosyltransferase/glycogen phosphorylase"/>
    <property type="match status" value="1"/>
</dbReference>
<dbReference type="PANTHER" id="PTHR12526">
    <property type="entry name" value="GLYCOSYLTRANSFERASE"/>
    <property type="match status" value="1"/>
</dbReference>
<dbReference type="EMBL" id="CP091092">
    <property type="protein sequence ID" value="WFN37400.1"/>
    <property type="molecule type" value="Genomic_DNA"/>
</dbReference>
<dbReference type="KEGG" id="manq:L1994_03135"/>
<evidence type="ECO:0000313" key="3">
    <source>
        <dbReference type="EMBL" id="WFN37400.1"/>
    </source>
</evidence>
<dbReference type="CDD" id="cd03801">
    <property type="entry name" value="GT4_PimA-like"/>
    <property type="match status" value="1"/>
</dbReference>
<sequence length="382" mass="44029">MKILHVIQFFSPSFGGSVMIPYHLSNGLVKEGHDVTIITSDYNYDSGFAQSLNGVEVIPFKVVINYGMFFYSPEIKKWLKDNLQKFDIIHLHNFRSYQNVVVSRYAHNYGIPVIIQPHGSFPKIIEKKWLKYLFDIVWGKNLIKLAKQIVAVSQSEVKQLKQKGIPDEKITVIPNGIAIKPLKDLPPFGYFRKNFGINQKFMILFVGRIHKIKGIDFLIRSFSIFVQNWDKQEVALIIIGPDEGYRSNLENLVKRLDISKYIKFIDNISCVNFAYQDADLLVYPSIYEIFGLVPFEAVLCGTPVIVTDGCGCGEIVKEAECGYIIPYGDELCLAEMINYVLLHPEENRKKILCGKNYIYKNLDWVYIVKRVEKIYENLIICR</sequence>
<feature type="domain" description="Glycosyltransferase subfamily 4-like N-terminal" evidence="2">
    <location>
        <begin position="15"/>
        <end position="177"/>
    </location>
</feature>